<dbReference type="Proteomes" id="UP000462931">
    <property type="component" value="Unassembled WGS sequence"/>
</dbReference>
<dbReference type="AlphaFoldDB" id="A0A7K0FIN9"/>
<evidence type="ECO:0000313" key="2">
    <source>
        <dbReference type="Proteomes" id="UP000462931"/>
    </source>
</evidence>
<gene>
    <name evidence="1" type="ORF">GJJ64_01445</name>
</gene>
<dbReference type="EMBL" id="WKJI01000001">
    <property type="protein sequence ID" value="MRX45844.1"/>
    <property type="molecule type" value="Genomic_DNA"/>
</dbReference>
<keyword evidence="2" id="KW-1185">Reference proteome</keyword>
<protein>
    <submittedName>
        <fullName evidence="1">Uncharacterized protein</fullName>
    </submittedName>
</protein>
<sequence length="279" mass="32845">MKKHVSKPIEVGVIKSTAVFILFIWISFLHVHAQTQNFNYVSFKTSLRDTVILSKKDSLEVIKHLSGDFDKYYNYRLKIKREIIESYSWDRASFYLNKPIKEVKAYAKELKIDSPYYLVAFVSDTQIKHPLKKEIISDLKNSFYEIKKDSSVYNLEGVGLLNAFFTIRMKPRSEKQHKLIYQIKNKPDIALIEQVFLVKQDDLKPEMRQDSLQLKQIIVNPSSSKKSFDDLMELSKIRYKAMYPAKKDVSDMNSYRYYLYRINDYSFNAVGGYDLSVED</sequence>
<dbReference type="RefSeq" id="WP_154285994.1">
    <property type="nucleotide sequence ID" value="NZ_WKJI01000001.1"/>
</dbReference>
<accession>A0A7K0FIN9</accession>
<organism evidence="1 2">
    <name type="scientific">Pedobacter puniceum</name>
    <dbReference type="NCBI Taxonomy" id="2666136"/>
    <lineage>
        <taxon>Bacteria</taxon>
        <taxon>Pseudomonadati</taxon>
        <taxon>Bacteroidota</taxon>
        <taxon>Sphingobacteriia</taxon>
        <taxon>Sphingobacteriales</taxon>
        <taxon>Sphingobacteriaceae</taxon>
        <taxon>Pedobacter</taxon>
    </lineage>
</organism>
<proteinExistence type="predicted"/>
<evidence type="ECO:0000313" key="1">
    <source>
        <dbReference type="EMBL" id="MRX45844.1"/>
    </source>
</evidence>
<reference evidence="1 2" key="1">
    <citation type="submission" date="2019-11" db="EMBL/GenBank/DDBJ databases">
        <authorList>
            <person name="Cheng Q."/>
            <person name="Yang Z."/>
        </authorList>
    </citation>
    <scope>NUCLEOTIDE SEQUENCE [LARGE SCALE GENOMIC DNA]</scope>
    <source>
        <strain evidence="1 2">HX-22-1</strain>
    </source>
</reference>
<name>A0A7K0FIN9_9SPHI</name>
<comment type="caution">
    <text evidence="1">The sequence shown here is derived from an EMBL/GenBank/DDBJ whole genome shotgun (WGS) entry which is preliminary data.</text>
</comment>